<dbReference type="PANTHER" id="PTHR43662">
    <property type="match status" value="1"/>
</dbReference>
<organism evidence="3 4">
    <name type="scientific">Diaporthe australafricana</name>
    <dbReference type="NCBI Taxonomy" id="127596"/>
    <lineage>
        <taxon>Eukaryota</taxon>
        <taxon>Fungi</taxon>
        <taxon>Dikarya</taxon>
        <taxon>Ascomycota</taxon>
        <taxon>Pezizomycotina</taxon>
        <taxon>Sordariomycetes</taxon>
        <taxon>Sordariomycetidae</taxon>
        <taxon>Diaporthales</taxon>
        <taxon>Diaporthaceae</taxon>
        <taxon>Diaporthe</taxon>
    </lineage>
</organism>
<gene>
    <name evidence="3" type="ORF">Daus18300_008532</name>
</gene>
<accession>A0ABR3WI89</accession>
<protein>
    <recommendedName>
        <fullName evidence="2">DUF1996 domain-containing protein</fullName>
    </recommendedName>
</protein>
<dbReference type="PANTHER" id="PTHR43662:SF7">
    <property type="entry name" value="DUF1996 DOMAIN-CONTAINING PROTEIN"/>
    <property type="match status" value="1"/>
</dbReference>
<dbReference type="Proteomes" id="UP001583177">
    <property type="component" value="Unassembled WGS sequence"/>
</dbReference>
<dbReference type="Pfam" id="PF09362">
    <property type="entry name" value="DUF1996"/>
    <property type="match status" value="1"/>
</dbReference>
<evidence type="ECO:0000259" key="2">
    <source>
        <dbReference type="Pfam" id="PF09362"/>
    </source>
</evidence>
<feature type="signal peptide" evidence="1">
    <location>
        <begin position="1"/>
        <end position="19"/>
    </location>
</feature>
<evidence type="ECO:0000256" key="1">
    <source>
        <dbReference type="SAM" id="SignalP"/>
    </source>
</evidence>
<feature type="domain" description="DUF1996" evidence="2">
    <location>
        <begin position="35"/>
        <end position="288"/>
    </location>
</feature>
<keyword evidence="1" id="KW-0732">Signal</keyword>
<sequence>MNSKQFLTLVALMGGQASAFWRMECRGTTAQARIDPLISPGVASEHIHQIFGSGSFGMTADYLSLSGDTSCTSCGAEEDKSAYWTPIPYFKDNTTGEYEAVANVGGMLAYYFLNGENIRAFPDGFKMIAGDTDRRNYSVGNGDFEQPDPDKSSWLSLGQTGQADLSQRALGFNCLDYSKSAEGSLYRHFLPSKDYIDANCPDGIRMELMFPSCWDGVNIDSADHKSHVAYPDLVMNGDCPEDFPVRLPGLFFETIWDMHAFNDRDGMFIMSNGDPYGFGYHGDFISGWKNESKTNGFQLQDAVDTCTASSGKIQDCPLFTIQEQDVQQKCTLDLPSLLVKEDAAGPMSSLPGGAQVFWGPGPASADDSEATIPTSIVLPTLTYSAGSTASVNGSFVPGNAFKAASTGTSTPMAEAVKGAAIVTPAISDAPTGPTAIATATSYATTTLADGTVMVNEIVYEEVIDFVTTATTTTVYVDPTAAAVARRRSAHAHHHRHVHGRAQ</sequence>
<keyword evidence="4" id="KW-1185">Reference proteome</keyword>
<comment type="caution">
    <text evidence="3">The sequence shown here is derived from an EMBL/GenBank/DDBJ whole genome shotgun (WGS) entry which is preliminary data.</text>
</comment>
<feature type="chain" id="PRO_5047522788" description="DUF1996 domain-containing protein" evidence="1">
    <location>
        <begin position="20"/>
        <end position="502"/>
    </location>
</feature>
<dbReference type="EMBL" id="JAWRVE010000080">
    <property type="protein sequence ID" value="KAL1862572.1"/>
    <property type="molecule type" value="Genomic_DNA"/>
</dbReference>
<evidence type="ECO:0000313" key="4">
    <source>
        <dbReference type="Proteomes" id="UP001583177"/>
    </source>
</evidence>
<reference evidence="3 4" key="1">
    <citation type="journal article" date="2024" name="IMA Fungus">
        <title>IMA Genome - F19 : A genome assembly and annotation guide to empower mycologists, including annotated draft genome sequences of Ceratocystis pirilliformis, Diaporthe australafricana, Fusarium ophioides, Paecilomyces lecythidis, and Sporothrix stenoceras.</title>
        <authorList>
            <person name="Aylward J."/>
            <person name="Wilson A.M."/>
            <person name="Visagie C.M."/>
            <person name="Spraker J."/>
            <person name="Barnes I."/>
            <person name="Buitendag C."/>
            <person name="Ceriani C."/>
            <person name="Del Mar Angel L."/>
            <person name="du Plessis D."/>
            <person name="Fuchs T."/>
            <person name="Gasser K."/>
            <person name="Kramer D."/>
            <person name="Li W."/>
            <person name="Munsamy K."/>
            <person name="Piso A."/>
            <person name="Price J.L."/>
            <person name="Sonnekus B."/>
            <person name="Thomas C."/>
            <person name="van der Nest A."/>
            <person name="van Dijk A."/>
            <person name="van Heerden A."/>
            <person name="van Vuuren N."/>
            <person name="Yilmaz N."/>
            <person name="Duong T.A."/>
            <person name="van der Merwe N.A."/>
            <person name="Wingfield M.J."/>
            <person name="Wingfield B.D."/>
        </authorList>
    </citation>
    <scope>NUCLEOTIDE SEQUENCE [LARGE SCALE GENOMIC DNA]</scope>
    <source>
        <strain evidence="3 4">CMW 18300</strain>
    </source>
</reference>
<dbReference type="InterPro" id="IPR018535">
    <property type="entry name" value="DUF1996"/>
</dbReference>
<name>A0ABR3WI89_9PEZI</name>
<evidence type="ECO:0000313" key="3">
    <source>
        <dbReference type="EMBL" id="KAL1862572.1"/>
    </source>
</evidence>
<proteinExistence type="predicted"/>